<dbReference type="EMBL" id="CP069812">
    <property type="protein sequence ID" value="QRQ95021.1"/>
    <property type="molecule type" value="Genomic_DNA"/>
</dbReference>
<keyword evidence="8" id="KW-1185">Reference proteome</keyword>
<keyword evidence="2" id="KW-0732">Signal</keyword>
<feature type="signal peptide" evidence="2">
    <location>
        <begin position="1"/>
        <end position="25"/>
    </location>
</feature>
<reference evidence="4 8" key="3">
    <citation type="submission" date="2021-02" db="EMBL/GenBank/DDBJ databases">
        <title>Complete Genome Sequence of Cupriavidus oxalaticus Strain Ox1, a Soil Oxalate-Degrading Species.</title>
        <authorList>
            <person name="Palmieri F."/>
            <person name="Udriet P."/>
            <person name="Deuasquier M."/>
            <person name="Beaudoing E."/>
            <person name="Johnson S.L."/>
            <person name="Davenport K.W."/>
            <person name="Chain P.S."/>
            <person name="Bindschedler S."/>
            <person name="Junier P."/>
        </authorList>
    </citation>
    <scope>NUCLEOTIDE SEQUENCE [LARGE SCALE GENOMIC DNA]</scope>
    <source>
        <strain evidence="4 8">Ox1</strain>
    </source>
</reference>
<accession>A0A375GBU4</accession>
<dbReference type="Proteomes" id="UP000325743">
    <property type="component" value="Chromosome 2"/>
</dbReference>
<evidence type="ECO:0000256" key="1">
    <source>
        <dbReference type="SAM" id="MobiDB-lite"/>
    </source>
</evidence>
<evidence type="ECO:0000313" key="4">
    <source>
        <dbReference type="EMBL" id="QRQ95021.1"/>
    </source>
</evidence>
<dbReference type="GeneID" id="303491096"/>
<dbReference type="Proteomes" id="UP000256862">
    <property type="component" value="Chromosome CO2235"/>
</dbReference>
<reference evidence="5 6" key="1">
    <citation type="submission" date="2018-01" db="EMBL/GenBank/DDBJ databases">
        <authorList>
            <person name="Clerissi C."/>
        </authorList>
    </citation>
    <scope>NUCLEOTIDE SEQUENCE [LARGE SCALE GENOMIC DNA]</scope>
    <source>
        <strain evidence="5">Cupriavidus oxalaticus LMG 2235</strain>
    </source>
</reference>
<dbReference type="RefSeq" id="WP_063237108.1">
    <property type="nucleotide sequence ID" value="NZ_CP032519.1"/>
</dbReference>
<feature type="region of interest" description="Disordered" evidence="1">
    <location>
        <begin position="30"/>
        <end position="50"/>
    </location>
</feature>
<evidence type="ECO:0000313" key="7">
    <source>
        <dbReference type="Proteomes" id="UP000325743"/>
    </source>
</evidence>
<evidence type="ECO:0000256" key="2">
    <source>
        <dbReference type="SAM" id="SignalP"/>
    </source>
</evidence>
<proteinExistence type="predicted"/>
<evidence type="ECO:0000313" key="8">
    <source>
        <dbReference type="Proteomes" id="UP000623307"/>
    </source>
</evidence>
<evidence type="ECO:0008006" key="9">
    <source>
        <dbReference type="Google" id="ProtNLM"/>
    </source>
</evidence>
<dbReference type="EMBL" id="OGUS01000128">
    <property type="protein sequence ID" value="SPC16943.1"/>
    <property type="molecule type" value="Genomic_DNA"/>
</dbReference>
<feature type="compositionally biased region" description="Pro residues" evidence="1">
    <location>
        <begin position="30"/>
        <end position="45"/>
    </location>
</feature>
<dbReference type="OrthoDB" id="8526496at2"/>
<dbReference type="EMBL" id="CP032519">
    <property type="protein sequence ID" value="QEZ45939.1"/>
    <property type="molecule type" value="Genomic_DNA"/>
</dbReference>
<evidence type="ECO:0000313" key="3">
    <source>
        <dbReference type="EMBL" id="QEZ45939.1"/>
    </source>
</evidence>
<reference evidence="3 7" key="2">
    <citation type="submission" date="2018-09" db="EMBL/GenBank/DDBJ databases">
        <title>Complete genome sequence of Cupriavidus oxalaticus T2, a bacterium capable of phenol tolerance and degradation.</title>
        <authorList>
            <person name="Yan J."/>
        </authorList>
    </citation>
    <scope>NUCLEOTIDE SEQUENCE [LARGE SCALE GENOMIC DNA]</scope>
    <source>
        <strain evidence="3 7">T2</strain>
    </source>
</reference>
<protein>
    <recommendedName>
        <fullName evidence="9">Outer membrane lipoprotein</fullName>
    </recommendedName>
</protein>
<dbReference type="PROSITE" id="PS51257">
    <property type="entry name" value="PROKAR_LIPOPROTEIN"/>
    <property type="match status" value="1"/>
</dbReference>
<evidence type="ECO:0000313" key="5">
    <source>
        <dbReference type="EMBL" id="SPC16943.1"/>
    </source>
</evidence>
<dbReference type="AlphaFoldDB" id="A0A375GBU4"/>
<name>A0A375GBU4_9BURK</name>
<organism evidence="3 7">
    <name type="scientific">Cupriavidus oxalaticus</name>
    <dbReference type="NCBI Taxonomy" id="96344"/>
    <lineage>
        <taxon>Bacteria</taxon>
        <taxon>Pseudomonadati</taxon>
        <taxon>Pseudomonadota</taxon>
        <taxon>Betaproteobacteria</taxon>
        <taxon>Burkholderiales</taxon>
        <taxon>Burkholderiaceae</taxon>
        <taxon>Cupriavidus</taxon>
    </lineage>
</organism>
<sequence length="170" mass="18730">MNATKHGACLLAVLLGTACVPLPIAQHRPPPPPPAAPVAEAPPPKARAAPIASRTITIAGACKRTEEDGFREDALMDVTANKVEALKWKLWVSRRGSCEFNLVQFRQTRTTPHIELQAIDGSQCKLLVWQDPRRVTLAHNRCEKYCTPGIYEQAWPVLFDPKSGNCAEVR</sequence>
<feature type="chain" id="PRO_5044585742" description="Outer membrane lipoprotein" evidence="2">
    <location>
        <begin position="26"/>
        <end position="170"/>
    </location>
</feature>
<dbReference type="Proteomes" id="UP000623307">
    <property type="component" value="Chromosome 2"/>
</dbReference>
<evidence type="ECO:0000313" key="6">
    <source>
        <dbReference type="Proteomes" id="UP000256862"/>
    </source>
</evidence>
<gene>
    <name evidence="5" type="ORF">CO2235_60160</name>
    <name evidence="3" type="ORF">D2917_16660</name>
    <name evidence="4" type="ORF">JTE92_16235</name>
</gene>